<accession>A0A1N7KJZ4</accession>
<dbReference type="KEGG" id="cjt:EG359_10370"/>
<dbReference type="Proteomes" id="UP000279541">
    <property type="component" value="Chromosome"/>
</dbReference>
<dbReference type="OrthoDB" id="2972467at2"/>
<evidence type="ECO:0000256" key="1">
    <source>
        <dbReference type="SAM" id="SignalP"/>
    </source>
</evidence>
<evidence type="ECO:0000259" key="2">
    <source>
        <dbReference type="Pfam" id="PF20041"/>
    </source>
</evidence>
<reference evidence="4 5" key="1">
    <citation type="submission" date="2017-01" db="EMBL/GenBank/DDBJ databases">
        <authorList>
            <person name="Mah S.A."/>
            <person name="Swanson W.J."/>
            <person name="Moy G.W."/>
            <person name="Vacquier V.D."/>
        </authorList>
    </citation>
    <scope>NUCLEOTIDE SEQUENCE [LARGE SCALE GENOMIC DNA]</scope>
    <source>
        <strain evidence="4 5">DSM 16927</strain>
    </source>
</reference>
<protein>
    <submittedName>
        <fullName evidence="4">RHS repeat-associated core domain-containing protein</fullName>
    </submittedName>
</protein>
<dbReference type="EMBL" id="FTNZ01000014">
    <property type="protein sequence ID" value="SIS61905.1"/>
    <property type="molecule type" value="Genomic_DNA"/>
</dbReference>
<keyword evidence="1" id="KW-0732">Signal</keyword>
<reference evidence="3 6" key="2">
    <citation type="submission" date="2018-11" db="EMBL/GenBank/DDBJ databases">
        <title>Proposal to divide the Flavobacteriaceae and reorganize its genera based on Amino Acid Identity values calculated from whole genome sequences.</title>
        <authorList>
            <person name="Nicholson A.C."/>
            <person name="Gulvik C.A."/>
            <person name="Whitney A.M."/>
            <person name="Humrighouse B.W."/>
            <person name="Bell M."/>
            <person name="Holmes B."/>
            <person name="Steigerwalt A.G."/>
            <person name="Villarma A."/>
            <person name="Sheth M."/>
            <person name="Batra D."/>
            <person name="Pryor J."/>
            <person name="Bernardet J.-F."/>
            <person name="Hugo C."/>
            <person name="Kampfer P."/>
            <person name="Newman J."/>
            <person name="McQuiston J.R."/>
        </authorList>
    </citation>
    <scope>NUCLEOTIDE SEQUENCE [LARGE SCALE GENOMIC DNA]</scope>
    <source>
        <strain evidence="3 6">DSM 16927</strain>
    </source>
</reference>
<dbReference type="InterPro" id="IPR022385">
    <property type="entry name" value="Rhs_assc_core"/>
</dbReference>
<dbReference type="STRING" id="112234.SAMN05421768_11417"/>
<evidence type="ECO:0000313" key="6">
    <source>
        <dbReference type="Proteomes" id="UP000279541"/>
    </source>
</evidence>
<proteinExistence type="predicted"/>
<keyword evidence="6" id="KW-1185">Reference proteome</keyword>
<feature type="signal peptide" evidence="1">
    <location>
        <begin position="1"/>
        <end position="20"/>
    </location>
</feature>
<evidence type="ECO:0000313" key="3">
    <source>
        <dbReference type="EMBL" id="AZB00003.1"/>
    </source>
</evidence>
<sequence length="1264" mass="140268">MKKYLHSLMMLLSVATFLQAQNLTKTENYVYSRTYLEPVTVSNSEAKQAQTVTYIDGLGRAKQSISIKATPAGKDIVKPIEYDGYGRQTINMLPLPQQGTNNGGIYSTPDMTGAMSVYGNASNYYAEKKLEYSPLNRVLEASSPGDPWKMETGKTVKYTYQTNGDTEVKRFVVSTAWTTVSNIAVGIPAPSIPASGTDPSSTGGYYLKGTLYKTIITDEDGNTATKFINGKGQTILVRKNDGTQNIDTYYVYDEYGQQTFVIPPSAVKLIEAAGGTISSSVLNDLCYQYRYDNQNRMVEKKFPGRDWEFMVYDKQDRIVLIQDGNLRTLNNNFGAKGWIFTKYDNFGRTVYTGFFANTATRPVMQNSLNSMASNAGNNEESSTTPIVQDGMNVYYTKKAFPTGSMTILSVNYYDEYPQDTPSKTGLILGQELLTSVSIPLTINGVMTTRSTKGLPTASYIRNISDTNWTRDYFWYDRSGREIGTHSINHLGGYTITETELDFTGAPKQITTTHKRKSSDIGIKVKERFEYDSANRLVKHWHKVDDRAEQLLTENTYNELSQLINKKVGNNLQSIDYTYNIRGWLTDINKSDMSAPNLNGKLFSYRIKYNQKDGTTNPDQVLFPGKDVKSKYNGNITEVDWRAVESIGANPPLEPKRYGYAYDALNRLTAGYYQNPNNPWSKEHTEVMDYDINGNISNMYRTSVVENSTTATVIDRLAYGYAGNKVININDLSTNPSGYEGGGNTITYDANGNMENLLDKRITSIKYNFLNLPERIEISNLQGGGIGFKYTADGTKLQKTNSIMECGIKDCYTVSTVSDYLDGFQYVSSTTTGGGSGSIESLAVSREMSRAMEMQAYTIGGIGPIEPGIDPPIGGGEFVLKDADLSFFPTSEGYYDYKKDQYIYQYKDLYGNVRVSFGRNSADVLEIVDANDYYPFGMNHLKTGNAFYGKRGSGYKNYKFLGKELQETGFYDLGARFYMPELGIFAQHDPLSAATLDPYGYAYNNPMFFSDPTGLYGAQINKKGELPATSPGGADNPLDVGEVVINAPIRAMASNPGSVLPSNCQLCYSGRGMQVNITLSPPRVKPLPPNWNCGHCNDGPIMYVGGAGDPWGIWELLGIIASTSEEPSLKLAALPLLMVTKNSDDALKLLAAEKGAIFGSSTSNNYKANFFKANPKLKGTVVVHHAVEQQVLKRYPGIVTESEMHSLDNLRGIPKTINSDVHLSQIRKIWNKFYKETPNPTKQDLLDQATLVDKKFGSQFTPKVE</sequence>
<feature type="domain" description="DUF6443" evidence="2">
    <location>
        <begin position="32"/>
        <end position="162"/>
    </location>
</feature>
<gene>
    <name evidence="3" type="ORF">EG359_10370</name>
    <name evidence="4" type="ORF">SAMN05421768_11417</name>
</gene>
<dbReference type="Pfam" id="PF20041">
    <property type="entry name" value="DUF6443"/>
    <property type="match status" value="1"/>
</dbReference>
<organism evidence="4 5">
    <name type="scientific">Chryseobacterium joostei</name>
    <dbReference type="NCBI Taxonomy" id="112234"/>
    <lineage>
        <taxon>Bacteria</taxon>
        <taxon>Pseudomonadati</taxon>
        <taxon>Bacteroidota</taxon>
        <taxon>Flavobacteriia</taxon>
        <taxon>Flavobacteriales</taxon>
        <taxon>Weeksellaceae</taxon>
        <taxon>Chryseobacterium group</taxon>
        <taxon>Chryseobacterium</taxon>
    </lineage>
</organism>
<evidence type="ECO:0000313" key="4">
    <source>
        <dbReference type="EMBL" id="SIS61905.1"/>
    </source>
</evidence>
<dbReference type="EMBL" id="CP033926">
    <property type="protein sequence ID" value="AZB00003.1"/>
    <property type="molecule type" value="Genomic_DNA"/>
</dbReference>
<evidence type="ECO:0000313" key="5">
    <source>
        <dbReference type="Proteomes" id="UP000186106"/>
    </source>
</evidence>
<dbReference type="InterPro" id="IPR045619">
    <property type="entry name" value="DUF6443"/>
</dbReference>
<dbReference type="AlphaFoldDB" id="A0A1N7KJZ4"/>
<dbReference type="NCBIfam" id="TIGR03696">
    <property type="entry name" value="Rhs_assc_core"/>
    <property type="match status" value="1"/>
</dbReference>
<dbReference type="RefSeq" id="WP_076357643.1">
    <property type="nucleotide sequence ID" value="NZ_CP033926.1"/>
</dbReference>
<name>A0A1N7KJZ4_9FLAO</name>
<dbReference type="Proteomes" id="UP000186106">
    <property type="component" value="Unassembled WGS sequence"/>
</dbReference>
<dbReference type="Gene3D" id="2.180.10.10">
    <property type="entry name" value="RHS repeat-associated core"/>
    <property type="match status" value="1"/>
</dbReference>
<feature type="chain" id="PRO_5044563688" evidence="1">
    <location>
        <begin position="21"/>
        <end position="1264"/>
    </location>
</feature>